<evidence type="ECO:0000313" key="6">
    <source>
        <dbReference type="Proteomes" id="UP000006327"/>
    </source>
</evidence>
<dbReference type="PROSITE" id="PS50902">
    <property type="entry name" value="FLAVODOXIN_LIKE"/>
    <property type="match status" value="1"/>
</dbReference>
<reference evidence="5 6" key="1">
    <citation type="journal article" date="2017" name="Antonie Van Leeuwenhoek">
        <title>Rhizobium rhizosphaerae sp. nov., a novel species isolated from rice rhizosphere.</title>
        <authorList>
            <person name="Zhao J.J."/>
            <person name="Zhang J."/>
            <person name="Zhang R.J."/>
            <person name="Zhang C.W."/>
            <person name="Yin H.Q."/>
            <person name="Zhang X.X."/>
        </authorList>
    </citation>
    <scope>NUCLEOTIDE SEQUENCE [LARGE SCALE GENOMIC DNA]</scope>
    <source>
        <strain evidence="5 6">BSs20135</strain>
    </source>
</reference>
<dbReference type="GO" id="GO:0016491">
    <property type="term" value="F:oxidoreductase activity"/>
    <property type="evidence" value="ECO:0007669"/>
    <property type="project" value="TreeGrafter"/>
</dbReference>
<organism evidence="5 6">
    <name type="scientific">Paraglaciecola arctica BSs20135</name>
    <dbReference type="NCBI Taxonomy" id="493475"/>
    <lineage>
        <taxon>Bacteria</taxon>
        <taxon>Pseudomonadati</taxon>
        <taxon>Pseudomonadota</taxon>
        <taxon>Gammaproteobacteria</taxon>
        <taxon>Alteromonadales</taxon>
        <taxon>Alteromonadaceae</taxon>
        <taxon>Paraglaciecola</taxon>
    </lineage>
</organism>
<feature type="domain" description="Flavodoxin-like" evidence="4">
    <location>
        <begin position="4"/>
        <end position="141"/>
    </location>
</feature>
<keyword evidence="2" id="KW-0285">Flavoprotein</keyword>
<evidence type="ECO:0000259" key="4">
    <source>
        <dbReference type="PROSITE" id="PS50902"/>
    </source>
</evidence>
<dbReference type="InterPro" id="IPR029039">
    <property type="entry name" value="Flavoprotein-like_sf"/>
</dbReference>
<comment type="cofactor">
    <cofactor evidence="1">
        <name>FMN</name>
        <dbReference type="ChEBI" id="CHEBI:58210"/>
    </cofactor>
</comment>
<comment type="caution">
    <text evidence="5">The sequence shown here is derived from an EMBL/GenBank/DDBJ whole genome shotgun (WGS) entry which is preliminary data.</text>
</comment>
<proteinExistence type="predicted"/>
<name>K6YKA6_9ALTE</name>
<dbReference type="AlphaFoldDB" id="K6YKA6"/>
<protein>
    <submittedName>
        <fullName evidence="5">MioC protein</fullName>
    </submittedName>
</protein>
<evidence type="ECO:0000313" key="5">
    <source>
        <dbReference type="EMBL" id="GAC17043.1"/>
    </source>
</evidence>
<gene>
    <name evidence="5" type="primary">mioC</name>
    <name evidence="5" type="ORF">GARC_0061</name>
</gene>
<evidence type="ECO:0000256" key="2">
    <source>
        <dbReference type="ARBA" id="ARBA00022630"/>
    </source>
</evidence>
<dbReference type="Pfam" id="PF00258">
    <property type="entry name" value="Flavodoxin_1"/>
    <property type="match status" value="1"/>
</dbReference>
<dbReference type="GO" id="GO:0005829">
    <property type="term" value="C:cytosol"/>
    <property type="evidence" value="ECO:0007669"/>
    <property type="project" value="TreeGrafter"/>
</dbReference>
<dbReference type="GO" id="GO:0050660">
    <property type="term" value="F:flavin adenine dinucleotide binding"/>
    <property type="evidence" value="ECO:0007669"/>
    <property type="project" value="TreeGrafter"/>
</dbReference>
<dbReference type="Proteomes" id="UP000006327">
    <property type="component" value="Unassembled WGS sequence"/>
</dbReference>
<dbReference type="RefSeq" id="WP_007615468.1">
    <property type="nucleotide sequence ID" value="NZ_BAEO01000002.1"/>
</dbReference>
<dbReference type="eggNOG" id="COG0716">
    <property type="taxonomic scope" value="Bacteria"/>
</dbReference>
<keyword evidence="6" id="KW-1185">Reference proteome</keyword>
<dbReference type="PANTHER" id="PTHR19384:SF128">
    <property type="entry name" value="NADPH OXIDOREDUCTASE A"/>
    <property type="match status" value="1"/>
</dbReference>
<sequence>MAKFEIIVGSVLGASEYVADALQEVLLSHTHSAQIHLTPQLLDLDQSAIWLICTSTHGAGDLPDNIQPFAEQLKTQNLNKHEFLVVGLGDSSYDTYCHGSVQMENIMQTGGAKLLCPALHIDVLNHPIPEDAAVKWLQSWLETNEQSA</sequence>
<dbReference type="STRING" id="493475.GARC_0061"/>
<keyword evidence="3" id="KW-0288">FMN</keyword>
<dbReference type="EMBL" id="BAEO01000002">
    <property type="protein sequence ID" value="GAC17043.1"/>
    <property type="molecule type" value="Genomic_DNA"/>
</dbReference>
<dbReference type="OrthoDB" id="359268at2"/>
<dbReference type="InterPro" id="IPR008254">
    <property type="entry name" value="Flavodoxin/NO_synth"/>
</dbReference>
<dbReference type="GO" id="GO:0010181">
    <property type="term" value="F:FMN binding"/>
    <property type="evidence" value="ECO:0007669"/>
    <property type="project" value="InterPro"/>
</dbReference>
<accession>K6YKA6</accession>
<dbReference type="NCBIfam" id="NF006531">
    <property type="entry name" value="PRK09004.1"/>
    <property type="match status" value="1"/>
</dbReference>
<dbReference type="SUPFAM" id="SSF52218">
    <property type="entry name" value="Flavoproteins"/>
    <property type="match status" value="1"/>
</dbReference>
<dbReference type="PANTHER" id="PTHR19384">
    <property type="entry name" value="NITRIC OXIDE SYNTHASE-RELATED"/>
    <property type="match status" value="1"/>
</dbReference>
<evidence type="ECO:0000256" key="1">
    <source>
        <dbReference type="ARBA" id="ARBA00001917"/>
    </source>
</evidence>
<dbReference type="Gene3D" id="3.40.50.360">
    <property type="match status" value="1"/>
</dbReference>
<evidence type="ECO:0000256" key="3">
    <source>
        <dbReference type="ARBA" id="ARBA00022643"/>
    </source>
</evidence>